<protein>
    <recommendedName>
        <fullName evidence="2">DNA-directed DNA polymerase</fullName>
        <ecNumber evidence="2">2.7.7.7</ecNumber>
    </recommendedName>
</protein>
<dbReference type="InterPro" id="IPR036397">
    <property type="entry name" value="RNaseH_sf"/>
</dbReference>
<evidence type="ECO:0000256" key="1">
    <source>
        <dbReference type="ARBA" id="ARBA00005755"/>
    </source>
</evidence>
<keyword evidence="3" id="KW-0808">Transferase</keyword>
<comment type="similarity">
    <text evidence="1">Belongs to the DNA polymerase type-B family.</text>
</comment>
<evidence type="ECO:0000256" key="3">
    <source>
        <dbReference type="ARBA" id="ARBA00022679"/>
    </source>
</evidence>
<organism evidence="10">
    <name type="scientific">marine metagenome</name>
    <dbReference type="NCBI Taxonomy" id="408172"/>
    <lineage>
        <taxon>unclassified sequences</taxon>
        <taxon>metagenomes</taxon>
        <taxon>ecological metagenomes</taxon>
    </lineage>
</organism>
<dbReference type="GO" id="GO:0006261">
    <property type="term" value="P:DNA-templated DNA replication"/>
    <property type="evidence" value="ECO:0007669"/>
    <property type="project" value="TreeGrafter"/>
</dbReference>
<dbReference type="EMBL" id="UINC01040869">
    <property type="protein sequence ID" value="SVB41345.1"/>
    <property type="molecule type" value="Genomic_DNA"/>
</dbReference>
<dbReference type="InterPro" id="IPR006172">
    <property type="entry name" value="DNA-dir_DNA_pol_B"/>
</dbReference>
<gene>
    <name evidence="10" type="ORF">METZ01_LOCUS194199</name>
</gene>
<feature type="domain" description="DNA-directed DNA polymerase family B multifunctional" evidence="8">
    <location>
        <begin position="355"/>
        <end position="436"/>
    </location>
</feature>
<accession>A0A382DSW9</accession>
<evidence type="ECO:0000256" key="7">
    <source>
        <dbReference type="ARBA" id="ARBA00049244"/>
    </source>
</evidence>
<keyword evidence="6" id="KW-0238">DNA-binding</keyword>
<evidence type="ECO:0000256" key="6">
    <source>
        <dbReference type="ARBA" id="ARBA00023125"/>
    </source>
</evidence>
<dbReference type="InterPro" id="IPR012337">
    <property type="entry name" value="RNaseH-like_sf"/>
</dbReference>
<keyword evidence="4" id="KW-0548">Nucleotidyltransferase</keyword>
<dbReference type="InterPro" id="IPR006134">
    <property type="entry name" value="DNA-dir_DNA_pol_B_multi_dom"/>
</dbReference>
<sequence>MNNTFYTNAFRHGKVIKYTGYENGKKVSFTIPFKPTLHVTSKKANTKWKSLDGKSVDPMIFSSMKDASEFIKKYKDVDNFGVYGNTNYVAQYINEQFPGNIHWNRNIINVTSIDIEVKYGEGFPDPALADQEVTAITMKNNIDDVYYTFGCGDYDIEKSLMEKYEVRYIKCQTERELLHKFLVHWGISSPDIITGWNVEFFDIPYLVNRIAKVNGGNKEKMLSPWRMIDKREIQQPFSTQTRDKYELKGVTILDYLAVFKKFAFTYGPQESYKLDHIANVVLGEKKLDFGEASNLNELYKNDYQKFIDYNIKDVELIDRMEDKLGLITLSLTMAYKGGVNYDAVLGTVAIWDSLIYRHLYEKDIAIPQNKDSFKGAYAGGYVKEPQIGMHDWVCSFDLNSLYPSIIMQYNMSPETILLNDEKDVNVKSVLNNEVKNTEYYTALAVNGVRFD</sequence>
<dbReference type="GO" id="GO:0000166">
    <property type="term" value="F:nucleotide binding"/>
    <property type="evidence" value="ECO:0007669"/>
    <property type="project" value="InterPro"/>
</dbReference>
<feature type="domain" description="DNA-directed DNA polymerase family B exonuclease" evidence="9">
    <location>
        <begin position="106"/>
        <end position="277"/>
    </location>
</feature>
<dbReference type="Gene3D" id="3.30.420.10">
    <property type="entry name" value="Ribonuclease H-like superfamily/Ribonuclease H"/>
    <property type="match status" value="1"/>
</dbReference>
<dbReference type="GO" id="GO:0003887">
    <property type="term" value="F:DNA-directed DNA polymerase activity"/>
    <property type="evidence" value="ECO:0007669"/>
    <property type="project" value="UniProtKB-KW"/>
</dbReference>
<dbReference type="InterPro" id="IPR006133">
    <property type="entry name" value="DNA-dir_DNA_pol_B_exonuc"/>
</dbReference>
<dbReference type="Pfam" id="PF00136">
    <property type="entry name" value="DNA_pol_B"/>
    <property type="match status" value="1"/>
</dbReference>
<dbReference type="InterPro" id="IPR050240">
    <property type="entry name" value="DNA_pol_type-B"/>
</dbReference>
<evidence type="ECO:0000259" key="9">
    <source>
        <dbReference type="Pfam" id="PF03104"/>
    </source>
</evidence>
<evidence type="ECO:0000313" key="10">
    <source>
        <dbReference type="EMBL" id="SVB41345.1"/>
    </source>
</evidence>
<dbReference type="AlphaFoldDB" id="A0A382DSW9"/>
<dbReference type="GO" id="GO:0003677">
    <property type="term" value="F:DNA binding"/>
    <property type="evidence" value="ECO:0007669"/>
    <property type="project" value="UniProtKB-KW"/>
</dbReference>
<dbReference type="Gene3D" id="3.30.342.10">
    <property type="entry name" value="DNA Polymerase, chain B, domain 1"/>
    <property type="match status" value="1"/>
</dbReference>
<dbReference type="SMART" id="SM00486">
    <property type="entry name" value="POLBc"/>
    <property type="match status" value="1"/>
</dbReference>
<dbReference type="SUPFAM" id="SSF56672">
    <property type="entry name" value="DNA/RNA polymerases"/>
    <property type="match status" value="1"/>
</dbReference>
<feature type="non-terminal residue" evidence="10">
    <location>
        <position position="451"/>
    </location>
</feature>
<name>A0A382DSW9_9ZZZZ</name>
<dbReference type="Gene3D" id="3.90.1600.10">
    <property type="entry name" value="Palm domain of DNA polymerase"/>
    <property type="match status" value="1"/>
</dbReference>
<evidence type="ECO:0000256" key="5">
    <source>
        <dbReference type="ARBA" id="ARBA00022932"/>
    </source>
</evidence>
<dbReference type="PANTHER" id="PTHR10322:SF23">
    <property type="entry name" value="DNA POLYMERASE DELTA CATALYTIC SUBUNIT"/>
    <property type="match status" value="1"/>
</dbReference>
<dbReference type="EC" id="2.7.7.7" evidence="2"/>
<dbReference type="SUPFAM" id="SSF53098">
    <property type="entry name" value="Ribonuclease H-like"/>
    <property type="match status" value="1"/>
</dbReference>
<evidence type="ECO:0000256" key="2">
    <source>
        <dbReference type="ARBA" id="ARBA00012417"/>
    </source>
</evidence>
<dbReference type="PANTHER" id="PTHR10322">
    <property type="entry name" value="DNA POLYMERASE CATALYTIC SUBUNIT"/>
    <property type="match status" value="1"/>
</dbReference>
<keyword evidence="5" id="KW-0239">DNA-directed DNA polymerase</keyword>
<reference evidence="10" key="1">
    <citation type="submission" date="2018-05" db="EMBL/GenBank/DDBJ databases">
        <authorList>
            <person name="Lanie J.A."/>
            <person name="Ng W.-L."/>
            <person name="Kazmierczak K.M."/>
            <person name="Andrzejewski T.M."/>
            <person name="Davidsen T.M."/>
            <person name="Wayne K.J."/>
            <person name="Tettelin H."/>
            <person name="Glass J.I."/>
            <person name="Rusch D."/>
            <person name="Podicherti R."/>
            <person name="Tsui H.-C.T."/>
            <person name="Winkler M.E."/>
        </authorList>
    </citation>
    <scope>NUCLEOTIDE SEQUENCE</scope>
</reference>
<dbReference type="InterPro" id="IPR023211">
    <property type="entry name" value="DNA_pol_palm_dom_sf"/>
</dbReference>
<dbReference type="InterPro" id="IPR043502">
    <property type="entry name" value="DNA/RNA_pol_sf"/>
</dbReference>
<dbReference type="Pfam" id="PF03104">
    <property type="entry name" value="DNA_pol_B_exo1"/>
    <property type="match status" value="1"/>
</dbReference>
<evidence type="ECO:0000259" key="8">
    <source>
        <dbReference type="Pfam" id="PF00136"/>
    </source>
</evidence>
<proteinExistence type="inferred from homology"/>
<comment type="catalytic activity">
    <reaction evidence="7">
        <text>DNA(n) + a 2'-deoxyribonucleoside 5'-triphosphate = DNA(n+1) + diphosphate</text>
        <dbReference type="Rhea" id="RHEA:22508"/>
        <dbReference type="Rhea" id="RHEA-COMP:17339"/>
        <dbReference type="Rhea" id="RHEA-COMP:17340"/>
        <dbReference type="ChEBI" id="CHEBI:33019"/>
        <dbReference type="ChEBI" id="CHEBI:61560"/>
        <dbReference type="ChEBI" id="CHEBI:173112"/>
        <dbReference type="EC" id="2.7.7.7"/>
    </reaction>
</comment>
<evidence type="ECO:0000256" key="4">
    <source>
        <dbReference type="ARBA" id="ARBA00022695"/>
    </source>
</evidence>